<evidence type="ECO:0000256" key="2">
    <source>
        <dbReference type="ARBA" id="ARBA00008335"/>
    </source>
</evidence>
<dbReference type="AlphaFoldDB" id="A0A8H7H2Y3"/>
<organism evidence="9 10">
    <name type="scientific">Rhizoctonia solani</name>
    <dbReference type="NCBI Taxonomy" id="456999"/>
    <lineage>
        <taxon>Eukaryota</taxon>
        <taxon>Fungi</taxon>
        <taxon>Dikarya</taxon>
        <taxon>Basidiomycota</taxon>
        <taxon>Agaricomycotina</taxon>
        <taxon>Agaricomycetes</taxon>
        <taxon>Cantharellales</taxon>
        <taxon>Ceratobasidiaceae</taxon>
        <taxon>Rhizoctonia</taxon>
    </lineage>
</organism>
<feature type="transmembrane region" description="Helical" evidence="7">
    <location>
        <begin position="288"/>
        <end position="307"/>
    </location>
</feature>
<evidence type="ECO:0000313" key="10">
    <source>
        <dbReference type="Proteomes" id="UP000650582"/>
    </source>
</evidence>
<dbReference type="SUPFAM" id="SSF103473">
    <property type="entry name" value="MFS general substrate transporter"/>
    <property type="match status" value="1"/>
</dbReference>
<evidence type="ECO:0000256" key="4">
    <source>
        <dbReference type="ARBA" id="ARBA00022692"/>
    </source>
</evidence>
<feature type="transmembrane region" description="Helical" evidence="7">
    <location>
        <begin position="219"/>
        <end position="237"/>
    </location>
</feature>
<dbReference type="Gene3D" id="1.20.1720.10">
    <property type="entry name" value="Multidrug resistance protein D"/>
    <property type="match status" value="1"/>
</dbReference>
<dbReference type="GO" id="GO:0005886">
    <property type="term" value="C:plasma membrane"/>
    <property type="evidence" value="ECO:0007669"/>
    <property type="project" value="TreeGrafter"/>
</dbReference>
<dbReference type="InterPro" id="IPR020846">
    <property type="entry name" value="MFS_dom"/>
</dbReference>
<reference evidence="9" key="1">
    <citation type="submission" date="2020-09" db="EMBL/GenBank/DDBJ databases">
        <title>Comparative genome analyses of four rice-infecting Rhizoctonia solani isolates reveal extensive enrichment of homogalacturonan modification genes.</title>
        <authorList>
            <person name="Lee D.-Y."/>
            <person name="Jeon J."/>
            <person name="Kim K.-T."/>
            <person name="Cheong K."/>
            <person name="Song H."/>
            <person name="Choi G."/>
            <person name="Ko J."/>
            <person name="Opiyo S.O."/>
            <person name="Zuo S."/>
            <person name="Madhav S."/>
            <person name="Lee Y.-H."/>
            <person name="Wang G.-L."/>
        </authorList>
    </citation>
    <scope>NUCLEOTIDE SEQUENCE</scope>
    <source>
        <strain evidence="9">AG1-IA YN-7</strain>
    </source>
</reference>
<dbReference type="GO" id="GO:0022857">
    <property type="term" value="F:transmembrane transporter activity"/>
    <property type="evidence" value="ECO:0007669"/>
    <property type="project" value="InterPro"/>
</dbReference>
<evidence type="ECO:0000256" key="7">
    <source>
        <dbReference type="SAM" id="Phobius"/>
    </source>
</evidence>
<evidence type="ECO:0000259" key="8">
    <source>
        <dbReference type="PROSITE" id="PS50850"/>
    </source>
</evidence>
<comment type="caution">
    <text evidence="9">The sequence shown here is derived from an EMBL/GenBank/DDBJ whole genome shotgun (WGS) entry which is preliminary data.</text>
</comment>
<comment type="subcellular location">
    <subcellularLocation>
        <location evidence="1">Endomembrane system</location>
        <topology evidence="1">Multi-pass membrane protein</topology>
    </subcellularLocation>
</comment>
<dbReference type="GO" id="GO:0012505">
    <property type="term" value="C:endomembrane system"/>
    <property type="evidence" value="ECO:0007669"/>
    <property type="project" value="UniProtKB-SubCell"/>
</dbReference>
<gene>
    <name evidence="9" type="ORF">RHS04_07753</name>
</gene>
<comment type="similarity">
    <text evidence="2">Belongs to the major facilitator superfamily.</text>
</comment>
<evidence type="ECO:0000256" key="5">
    <source>
        <dbReference type="ARBA" id="ARBA00022989"/>
    </source>
</evidence>
<feature type="transmembrane region" description="Helical" evidence="7">
    <location>
        <begin position="74"/>
        <end position="90"/>
    </location>
</feature>
<feature type="transmembrane region" description="Helical" evidence="7">
    <location>
        <begin position="313"/>
        <end position="334"/>
    </location>
</feature>
<dbReference type="Proteomes" id="UP000650582">
    <property type="component" value="Unassembled WGS sequence"/>
</dbReference>
<feature type="transmembrane region" description="Helical" evidence="7">
    <location>
        <begin position="112"/>
        <end position="131"/>
    </location>
</feature>
<feature type="transmembrane region" description="Helical" evidence="7">
    <location>
        <begin position="354"/>
        <end position="375"/>
    </location>
</feature>
<dbReference type="Gene3D" id="1.20.1250.20">
    <property type="entry name" value="MFS general substrate transporter like domains"/>
    <property type="match status" value="1"/>
</dbReference>
<feature type="transmembrane region" description="Helical" evidence="7">
    <location>
        <begin position="395"/>
        <end position="415"/>
    </location>
</feature>
<feature type="transmembrane region" description="Helical" evidence="7">
    <location>
        <begin position="249"/>
        <end position="268"/>
    </location>
</feature>
<accession>A0A8H7H2Y3</accession>
<dbReference type="InterPro" id="IPR036259">
    <property type="entry name" value="MFS_trans_sf"/>
</dbReference>
<feature type="transmembrane region" description="Helical" evidence="7">
    <location>
        <begin position="422"/>
        <end position="440"/>
    </location>
</feature>
<keyword evidence="5 7" id="KW-1133">Transmembrane helix</keyword>
<feature type="transmembrane region" description="Helical" evidence="7">
    <location>
        <begin position="161"/>
        <end position="180"/>
    </location>
</feature>
<evidence type="ECO:0000256" key="6">
    <source>
        <dbReference type="ARBA" id="ARBA00023136"/>
    </source>
</evidence>
<dbReference type="InterPro" id="IPR011701">
    <property type="entry name" value="MFS"/>
</dbReference>
<dbReference type="EMBL" id="JACYCC010000180">
    <property type="protein sequence ID" value="KAF8672813.1"/>
    <property type="molecule type" value="Genomic_DNA"/>
</dbReference>
<evidence type="ECO:0000256" key="3">
    <source>
        <dbReference type="ARBA" id="ARBA00022448"/>
    </source>
</evidence>
<keyword evidence="4 7" id="KW-0812">Transmembrane</keyword>
<evidence type="ECO:0000256" key="1">
    <source>
        <dbReference type="ARBA" id="ARBA00004127"/>
    </source>
</evidence>
<evidence type="ECO:0000313" key="9">
    <source>
        <dbReference type="EMBL" id="KAF8672813.1"/>
    </source>
</evidence>
<keyword evidence="6 7" id="KW-0472">Membrane</keyword>
<dbReference type="PANTHER" id="PTHR23501:SF189">
    <property type="entry name" value="DRUG TRANSPORTER, PUTATIVE (AFU_ORTHOLOGUE AFUA_4G03920)-RELATED"/>
    <property type="match status" value="1"/>
</dbReference>
<feature type="domain" description="Major facilitator superfamily (MFS) profile" evidence="8">
    <location>
        <begin position="77"/>
        <end position="583"/>
    </location>
</feature>
<name>A0A8H7H2Y3_9AGAM</name>
<keyword evidence="3" id="KW-0813">Transport</keyword>
<dbReference type="PRINTS" id="PR01036">
    <property type="entry name" value="TCRTETB"/>
</dbReference>
<proteinExistence type="inferred from homology"/>
<sequence length="611" mass="66359">MDVQKVESSAPSSVSVETVNDSPTAVITDLEKGAVAVALSEESNLDTEKAPGPVVTQHENGLTDQTFYLPRRKIITIFLACASTEIVALIDEKAVAAALSIISSELVAGSKISWVASAYFLQVFFLILPHWNRQSNCLSRTSTACTPLYGRISDIYSRKNVLYTLIIIFFFGSLAASLAQTVVQLIIFRAITGIGGGGLILVGQLIVGDIVTVRERGKYQGILGAFVALSNGIGPLIGAAYSQKVSWRWIFRMNMPLAVFASVCVYFFMPLKKVHGTAIDKLKKVDFIGSLLVLIGTGAIILGLTWGGAEYSWISAPVLVPLVLGVVIGIGFVIWEWKFAELPLIPMYIFRYKVVVGAALTHFVNGYGMYVQIFYLPTFYQLAYGYSAIRSASLLLPVVLFQTLFSTLGGAMVSWKGRYRELLLSGWAMWSIALGLFATLDENSSLGRQVGFSIFAGVGIGQTLQPSLVAVQAAVERKDMAVTTTARSFLHNLGGVVGLTISGSIINNVLSNHIIKVLGPSLSDEARKAILNDPISARHTLDAETLAIVIDGYRLGFRTLFIVCASLTAFAFFTTLFLIPHISLRRDDDKALKAQAKEELERRKEAKTAGR</sequence>
<dbReference type="PANTHER" id="PTHR23501">
    <property type="entry name" value="MAJOR FACILITATOR SUPERFAMILY"/>
    <property type="match status" value="1"/>
</dbReference>
<dbReference type="Pfam" id="PF07690">
    <property type="entry name" value="MFS_1"/>
    <property type="match status" value="1"/>
</dbReference>
<feature type="transmembrane region" description="Helical" evidence="7">
    <location>
        <begin position="186"/>
        <end position="207"/>
    </location>
</feature>
<dbReference type="FunFam" id="1.20.1720.10:FF:000013">
    <property type="entry name" value="Related to multidrug resistance proteins"/>
    <property type="match status" value="1"/>
</dbReference>
<feature type="transmembrane region" description="Helical" evidence="7">
    <location>
        <begin position="560"/>
        <end position="579"/>
    </location>
</feature>
<protein>
    <submittedName>
        <fullName evidence="9">Mfs drug transporter</fullName>
    </submittedName>
</protein>
<dbReference type="PROSITE" id="PS50850">
    <property type="entry name" value="MFS"/>
    <property type="match status" value="1"/>
</dbReference>